<dbReference type="AlphaFoldDB" id="A0A8J2YED1"/>
<evidence type="ECO:0000256" key="2">
    <source>
        <dbReference type="ARBA" id="ARBA00007639"/>
    </source>
</evidence>
<dbReference type="RefSeq" id="WP_188648727.1">
    <property type="nucleotide sequence ID" value="NZ_BMHQ01000012.1"/>
</dbReference>
<comment type="caution">
    <text evidence="6">The sequence shown here is derived from an EMBL/GenBank/DDBJ whole genome shotgun (WGS) entry which is preliminary data.</text>
</comment>
<reference evidence="6" key="2">
    <citation type="submission" date="2020-09" db="EMBL/GenBank/DDBJ databases">
        <authorList>
            <person name="Sun Q."/>
            <person name="Zhou Y."/>
        </authorList>
    </citation>
    <scope>NUCLEOTIDE SEQUENCE</scope>
    <source>
        <strain evidence="6">CGMCC 1.15179</strain>
    </source>
</reference>
<evidence type="ECO:0000313" key="7">
    <source>
        <dbReference type="Proteomes" id="UP000625210"/>
    </source>
</evidence>
<comment type="subcellular location">
    <subcellularLocation>
        <location evidence="1">Cell envelope</location>
    </subcellularLocation>
</comment>
<dbReference type="SUPFAM" id="SSF53822">
    <property type="entry name" value="Periplasmic binding protein-like I"/>
    <property type="match status" value="1"/>
</dbReference>
<reference evidence="6" key="1">
    <citation type="journal article" date="2014" name="Int. J. Syst. Evol. Microbiol.">
        <title>Complete genome sequence of Corynebacterium casei LMG S-19264T (=DSM 44701T), isolated from a smear-ripened cheese.</title>
        <authorList>
            <consortium name="US DOE Joint Genome Institute (JGI-PGF)"/>
            <person name="Walter F."/>
            <person name="Albersmeier A."/>
            <person name="Kalinowski J."/>
            <person name="Ruckert C."/>
        </authorList>
    </citation>
    <scope>NUCLEOTIDE SEQUENCE</scope>
    <source>
        <strain evidence="6">CGMCC 1.15179</strain>
    </source>
</reference>
<evidence type="ECO:0000256" key="3">
    <source>
        <dbReference type="ARBA" id="ARBA00022729"/>
    </source>
</evidence>
<dbReference type="Gene3D" id="3.40.50.2300">
    <property type="match status" value="2"/>
</dbReference>
<protein>
    <submittedName>
        <fullName evidence="6">D-ribose ABC transporter substrate-binding protein</fullName>
    </submittedName>
</protein>
<keyword evidence="3 4" id="KW-0732">Signal</keyword>
<dbReference type="InterPro" id="IPR028082">
    <property type="entry name" value="Peripla_BP_I"/>
</dbReference>
<dbReference type="Pfam" id="PF13407">
    <property type="entry name" value="Peripla_BP_4"/>
    <property type="match status" value="1"/>
</dbReference>
<organism evidence="6 7">
    <name type="scientific">Marinithermofilum abyssi</name>
    <dbReference type="NCBI Taxonomy" id="1571185"/>
    <lineage>
        <taxon>Bacteria</taxon>
        <taxon>Bacillati</taxon>
        <taxon>Bacillota</taxon>
        <taxon>Bacilli</taxon>
        <taxon>Bacillales</taxon>
        <taxon>Thermoactinomycetaceae</taxon>
        <taxon>Marinithermofilum</taxon>
    </lineage>
</organism>
<name>A0A8J2YED1_9BACL</name>
<feature type="chain" id="PRO_5038941242" evidence="4">
    <location>
        <begin position="20"/>
        <end position="316"/>
    </location>
</feature>
<dbReference type="InterPro" id="IPR025997">
    <property type="entry name" value="SBP_2_dom"/>
</dbReference>
<dbReference type="GO" id="GO:0030313">
    <property type="term" value="C:cell envelope"/>
    <property type="evidence" value="ECO:0007669"/>
    <property type="project" value="UniProtKB-SubCell"/>
</dbReference>
<comment type="similarity">
    <text evidence="2">Belongs to the bacterial solute-binding protein 2 family.</text>
</comment>
<dbReference type="PANTHER" id="PTHR46847">
    <property type="entry name" value="D-ALLOSE-BINDING PERIPLASMIC PROTEIN-RELATED"/>
    <property type="match status" value="1"/>
</dbReference>
<dbReference type="Proteomes" id="UP000625210">
    <property type="component" value="Unassembled WGS sequence"/>
</dbReference>
<sequence length="316" mass="33220">MKKAGKTLMVALLMVSLMAAPMLGCSKSASDADGKLTIGLAMNTLNNPFFVAVKEGAQARAKEIGAKLIITDAQNNVGTQLNNIESMIQQKPDVIIIDPADSDAIVPAVESANAANIPVLTIDRKANGGKVAAHVGYDAVDAGRMAGDWLAKELKGKGNVVELTGIMGTDVAQDRHKGFTDVMKEHPGIKVVSSQTANFDRGEALNVMENILQAHKKIDGVYAANDEMAIGAVKALEDAGMAGKVKVVGTDDIDPMKELIKSGKAHATVANPPFFLGKDAVNAAKNLAAGKKLQKEVILKAQTVTKKNVDKVKTKD</sequence>
<gene>
    <name evidence="6" type="primary">rbsB</name>
    <name evidence="6" type="ORF">GCM10011571_30230</name>
</gene>
<evidence type="ECO:0000313" key="6">
    <source>
        <dbReference type="EMBL" id="GGE26067.1"/>
    </source>
</evidence>
<feature type="domain" description="Periplasmic binding protein" evidence="5">
    <location>
        <begin position="38"/>
        <end position="292"/>
    </location>
</feature>
<feature type="signal peptide" evidence="4">
    <location>
        <begin position="1"/>
        <end position="19"/>
    </location>
</feature>
<accession>A0A8J2YED1</accession>
<proteinExistence type="inferred from homology"/>
<evidence type="ECO:0000256" key="1">
    <source>
        <dbReference type="ARBA" id="ARBA00004196"/>
    </source>
</evidence>
<dbReference type="GO" id="GO:0030246">
    <property type="term" value="F:carbohydrate binding"/>
    <property type="evidence" value="ECO:0007669"/>
    <property type="project" value="UniProtKB-ARBA"/>
</dbReference>
<evidence type="ECO:0000259" key="5">
    <source>
        <dbReference type="Pfam" id="PF13407"/>
    </source>
</evidence>
<evidence type="ECO:0000256" key="4">
    <source>
        <dbReference type="SAM" id="SignalP"/>
    </source>
</evidence>
<keyword evidence="7" id="KW-1185">Reference proteome</keyword>
<dbReference type="PANTHER" id="PTHR46847:SF1">
    <property type="entry name" value="D-ALLOSE-BINDING PERIPLASMIC PROTEIN-RELATED"/>
    <property type="match status" value="1"/>
</dbReference>
<dbReference type="EMBL" id="BMHQ01000012">
    <property type="protein sequence ID" value="GGE26067.1"/>
    <property type="molecule type" value="Genomic_DNA"/>
</dbReference>